<dbReference type="InterPro" id="IPR014959">
    <property type="entry name" value="DUF1827"/>
</dbReference>
<gene>
    <name evidence="1" type="ORF">ATZ33_07265</name>
    <name evidence="2" type="ORF">RV15_GL002995</name>
</gene>
<dbReference type="EMBL" id="CP013614">
    <property type="protein sequence ID" value="ALS01176.1"/>
    <property type="molecule type" value="Genomic_DNA"/>
</dbReference>
<organism evidence="2 4">
    <name type="scientific">Enterococcus silesiacus</name>
    <dbReference type="NCBI Taxonomy" id="332949"/>
    <lineage>
        <taxon>Bacteria</taxon>
        <taxon>Bacillati</taxon>
        <taxon>Bacillota</taxon>
        <taxon>Bacilli</taxon>
        <taxon>Lactobacillales</taxon>
        <taxon>Enterococcaceae</taxon>
        <taxon>Enterococcus</taxon>
    </lineage>
</organism>
<dbReference type="Proteomes" id="UP000065511">
    <property type="component" value="Chromosome"/>
</dbReference>
<dbReference type="Gene3D" id="3.40.1720.10">
    <property type="entry name" value="Streptococcus thermophilus LMG 18311 protein like"/>
    <property type="match status" value="1"/>
</dbReference>
<accession>A0A0S3KA96</accession>
<evidence type="ECO:0000313" key="2">
    <source>
        <dbReference type="EMBL" id="OJG92570.1"/>
    </source>
</evidence>
<dbReference type="OrthoDB" id="2192796at2"/>
<dbReference type="KEGG" id="ess:ATZ33_07265"/>
<keyword evidence="3" id="KW-1185">Reference proteome</keyword>
<dbReference type="AlphaFoldDB" id="A0A0S3KA96"/>
<evidence type="ECO:0000313" key="4">
    <source>
        <dbReference type="Proteomes" id="UP000183039"/>
    </source>
</evidence>
<name>A0A0S3KA96_9ENTE</name>
<evidence type="ECO:0000313" key="1">
    <source>
        <dbReference type="EMBL" id="ALS01176.1"/>
    </source>
</evidence>
<reference evidence="1 3" key="2">
    <citation type="submission" date="2015-12" db="EMBL/GenBank/DDBJ databases">
        <authorList>
            <person name="Lauer A."/>
            <person name="Humrighouse B."/>
            <person name="Loparev V."/>
            <person name="Shewmaker P.L."/>
            <person name="Whitney A.M."/>
            <person name="McLaughlin R.W."/>
        </authorList>
    </citation>
    <scope>NUCLEOTIDE SEQUENCE [LARGE SCALE GENOMIC DNA]</scope>
    <source>
        <strain evidence="1 3">LMG 23085</strain>
    </source>
</reference>
<dbReference type="InterPro" id="IPR038226">
    <property type="entry name" value="LMG18311-like_sf"/>
</dbReference>
<evidence type="ECO:0008006" key="5">
    <source>
        <dbReference type="Google" id="ProtNLM"/>
    </source>
</evidence>
<dbReference type="Proteomes" id="UP000183039">
    <property type="component" value="Unassembled WGS sequence"/>
</dbReference>
<reference evidence="2 4" key="1">
    <citation type="submission" date="2014-12" db="EMBL/GenBank/DDBJ databases">
        <title>Draft genome sequences of 29 type strains of Enterococci.</title>
        <authorList>
            <person name="Zhong Z."/>
            <person name="Sun Z."/>
            <person name="Liu W."/>
            <person name="Zhang W."/>
            <person name="Zhang H."/>
        </authorList>
    </citation>
    <scope>NUCLEOTIDE SEQUENCE [LARGE SCALE GENOMIC DNA]</scope>
    <source>
        <strain evidence="2 4">DSM 22801</strain>
    </source>
</reference>
<protein>
    <recommendedName>
        <fullName evidence="5">DUF1827 domain-containing protein</fullName>
    </recommendedName>
</protein>
<evidence type="ECO:0000313" key="3">
    <source>
        <dbReference type="Proteomes" id="UP000065511"/>
    </source>
</evidence>
<dbReference type="EMBL" id="JXLC01000005">
    <property type="protein sequence ID" value="OJG92570.1"/>
    <property type="molecule type" value="Genomic_DNA"/>
</dbReference>
<dbReference type="Pfam" id="PF08860">
    <property type="entry name" value="DUF1827"/>
    <property type="match status" value="1"/>
</dbReference>
<proteinExistence type="predicted"/>
<dbReference type="RefSeq" id="WP_071876958.1">
    <property type="nucleotide sequence ID" value="NZ_JXLC01000005.1"/>
</dbReference>
<sequence length="118" mass="13800">MKLIETPINRNLDLEYFYPNITKFVFGTKAIKFFKLYALDRTQIVYADAFDKIDIIMINTKKKITKKEVDYVIKKLLNTTREEVTVNIGVKNEMQQKGYSFSAPRKDIIVIQKTVDPS</sequence>